<comment type="similarity">
    <text evidence="3 7">Belongs to the glycosyl hydrolase 43 family.</text>
</comment>
<dbReference type="EMBL" id="JADGJD010000029">
    <property type="protein sequence ID" value="KAJ3056534.1"/>
    <property type="molecule type" value="Genomic_DNA"/>
</dbReference>
<dbReference type="InterPro" id="IPR023296">
    <property type="entry name" value="Glyco_hydro_beta-prop_sf"/>
</dbReference>
<dbReference type="GO" id="GO:0005975">
    <property type="term" value="P:carbohydrate metabolic process"/>
    <property type="evidence" value="ECO:0007669"/>
    <property type="project" value="InterPro"/>
</dbReference>
<gene>
    <name evidence="11" type="ORF">HK097_006167</name>
</gene>
<comment type="pathway">
    <text evidence="2 7">Glycan metabolism; L-arabinan degradation.</text>
</comment>
<feature type="active site" description="Proton acceptor" evidence="8">
    <location>
        <position position="35"/>
    </location>
</feature>
<dbReference type="CDD" id="cd08998">
    <property type="entry name" value="GH43_Arb43a-like"/>
    <property type="match status" value="1"/>
</dbReference>
<feature type="site" description="Important for catalytic activity, responsible for pKa modulation of the active site Glu and correct orientation of both the proton donor and substrate" evidence="9">
    <location>
        <position position="151"/>
    </location>
</feature>
<dbReference type="EC" id="3.2.1.99" evidence="4 7"/>
<evidence type="ECO:0000256" key="8">
    <source>
        <dbReference type="PIRSR" id="PIRSR606710-1"/>
    </source>
</evidence>
<evidence type="ECO:0000256" key="10">
    <source>
        <dbReference type="SAM" id="SignalP"/>
    </source>
</evidence>
<dbReference type="InterPro" id="IPR050727">
    <property type="entry name" value="GH43_arabinanases"/>
</dbReference>
<feature type="signal peptide" evidence="10">
    <location>
        <begin position="1"/>
        <end position="18"/>
    </location>
</feature>
<feature type="active site" description="Proton donor" evidence="8">
    <location>
        <position position="206"/>
    </location>
</feature>
<sequence length="366" mass="38948">MKFTSYLTAVLCATFASAQSYPNPNFVSGAIYVHDPTLAKNGNTYYLLATAPGISIKTSTDLKTWRDAGLVWPNGGATWTDTYTKEKNGNLWAPDLSYRNGQFYMYYSASSFGTSTSAIFLATSTSGNQGTWTNKGLVTSTTSSSNYNAIDPHLFVDGDGKWWMTFGSFWSGIKQIRLDPSTGLAYNADKSVRSLASRPSNGGAIEAPFIYKRGSWYYLVVSFDKCCSGASSTYRIMVGRSSSVNGPFVDKNGVAMTNGGGTQILAGHGSYHGPGGQSVFQEGNTEYLVYHYYDDAGAAKLGINTLAYDSAGWPYVGTPTSGGGASTTTRTTSRAATTTRLATTTAGPSGTNCAAKWGQCGEYGLV</sequence>
<organism evidence="11 12">
    <name type="scientific">Rhizophlyctis rosea</name>
    <dbReference type="NCBI Taxonomy" id="64517"/>
    <lineage>
        <taxon>Eukaryota</taxon>
        <taxon>Fungi</taxon>
        <taxon>Fungi incertae sedis</taxon>
        <taxon>Chytridiomycota</taxon>
        <taxon>Chytridiomycota incertae sedis</taxon>
        <taxon>Chytridiomycetes</taxon>
        <taxon>Rhizophlyctidales</taxon>
        <taxon>Rhizophlyctidaceae</taxon>
        <taxon>Rhizophlyctis</taxon>
    </lineage>
</organism>
<evidence type="ECO:0000256" key="9">
    <source>
        <dbReference type="PIRSR" id="PIRSR606710-2"/>
    </source>
</evidence>
<dbReference type="SUPFAM" id="SSF75005">
    <property type="entry name" value="Arabinanase/levansucrase/invertase"/>
    <property type="match status" value="1"/>
</dbReference>
<reference evidence="11" key="1">
    <citation type="submission" date="2020-05" db="EMBL/GenBank/DDBJ databases">
        <title>Phylogenomic resolution of chytrid fungi.</title>
        <authorList>
            <person name="Stajich J.E."/>
            <person name="Amses K."/>
            <person name="Simmons R."/>
            <person name="Seto K."/>
            <person name="Myers J."/>
            <person name="Bonds A."/>
            <person name="Quandt C.A."/>
            <person name="Barry K."/>
            <person name="Liu P."/>
            <person name="Grigoriev I."/>
            <person name="Longcore J.E."/>
            <person name="James T.Y."/>
        </authorList>
    </citation>
    <scope>NUCLEOTIDE SEQUENCE</scope>
    <source>
        <strain evidence="11">JEL0318</strain>
    </source>
</reference>
<keyword evidence="12" id="KW-1185">Reference proteome</keyword>
<keyword evidence="10" id="KW-0732">Signal</keyword>
<protein>
    <recommendedName>
        <fullName evidence="4 7">Arabinan endo-1,5-alpha-L-arabinosidase</fullName>
        <ecNumber evidence="4 7">3.2.1.99</ecNumber>
    </recommendedName>
</protein>
<comment type="caution">
    <text evidence="11">The sequence shown here is derived from an EMBL/GenBank/DDBJ whole genome shotgun (WGS) entry which is preliminary data.</text>
</comment>
<evidence type="ECO:0000313" key="12">
    <source>
        <dbReference type="Proteomes" id="UP001212841"/>
    </source>
</evidence>
<dbReference type="GO" id="GO:0046558">
    <property type="term" value="F:arabinan endo-1,5-alpha-L-arabinosidase activity"/>
    <property type="evidence" value="ECO:0007669"/>
    <property type="project" value="UniProtKB-EC"/>
</dbReference>
<evidence type="ECO:0000256" key="2">
    <source>
        <dbReference type="ARBA" id="ARBA00004834"/>
    </source>
</evidence>
<dbReference type="PANTHER" id="PTHR43301:SF3">
    <property type="entry name" value="ARABINAN ENDO-1,5-ALPHA-L-ARABINOSIDASE A-RELATED"/>
    <property type="match status" value="1"/>
</dbReference>
<dbReference type="PANTHER" id="PTHR43301">
    <property type="entry name" value="ARABINAN ENDO-1,5-ALPHA-L-ARABINOSIDASE"/>
    <property type="match status" value="1"/>
</dbReference>
<evidence type="ECO:0000256" key="1">
    <source>
        <dbReference type="ARBA" id="ARBA00000375"/>
    </source>
</evidence>
<evidence type="ECO:0000256" key="5">
    <source>
        <dbReference type="ARBA" id="ARBA00022801"/>
    </source>
</evidence>
<evidence type="ECO:0000256" key="6">
    <source>
        <dbReference type="ARBA" id="ARBA00023295"/>
    </source>
</evidence>
<keyword evidence="5 7" id="KW-0378">Hydrolase</keyword>
<keyword evidence="6 7" id="KW-0326">Glycosidase</keyword>
<feature type="chain" id="PRO_5041922287" description="Arabinan endo-1,5-alpha-L-arabinosidase" evidence="10">
    <location>
        <begin position="19"/>
        <end position="366"/>
    </location>
</feature>
<comment type="catalytic activity">
    <reaction evidence="1 7">
        <text>Endohydrolysis of (1-&gt;5)-alpha-arabinofuranosidic linkages in (1-&gt;5)-arabinans.</text>
        <dbReference type="EC" id="3.2.1.99"/>
    </reaction>
</comment>
<proteinExistence type="inferred from homology"/>
<evidence type="ECO:0000256" key="3">
    <source>
        <dbReference type="ARBA" id="ARBA00009865"/>
    </source>
</evidence>
<evidence type="ECO:0000256" key="7">
    <source>
        <dbReference type="PIRNR" id="PIRNR026534"/>
    </source>
</evidence>
<dbReference type="PIRSF" id="PIRSF026534">
    <property type="entry name" value="Endo_alpha-L-arabinosidase"/>
    <property type="match status" value="1"/>
</dbReference>
<evidence type="ECO:0000313" key="11">
    <source>
        <dbReference type="EMBL" id="KAJ3056534.1"/>
    </source>
</evidence>
<dbReference type="InterPro" id="IPR006710">
    <property type="entry name" value="Glyco_hydro_43"/>
</dbReference>
<dbReference type="AlphaFoldDB" id="A0AAD5X9Q2"/>
<dbReference type="Gene3D" id="2.115.10.20">
    <property type="entry name" value="Glycosyl hydrolase domain, family 43"/>
    <property type="match status" value="1"/>
</dbReference>
<dbReference type="InterPro" id="IPR016840">
    <property type="entry name" value="Glyco_hydro_43_endo_a_Ara-ase"/>
</dbReference>
<name>A0AAD5X9Q2_9FUNG</name>
<accession>A0AAD5X9Q2</accession>
<dbReference type="Pfam" id="PF04616">
    <property type="entry name" value="Glyco_hydro_43"/>
    <property type="match status" value="1"/>
</dbReference>
<dbReference type="Proteomes" id="UP001212841">
    <property type="component" value="Unassembled WGS sequence"/>
</dbReference>
<evidence type="ECO:0000256" key="4">
    <source>
        <dbReference type="ARBA" id="ARBA00012586"/>
    </source>
</evidence>